<feature type="region of interest" description="Disordered" evidence="1">
    <location>
        <begin position="1"/>
        <end position="140"/>
    </location>
</feature>
<gene>
    <name evidence="2" type="ORF">BT62DRAFT_917613</name>
</gene>
<keyword evidence="3" id="KW-1185">Reference proteome</keyword>
<accession>A0A9P7VX82</accession>
<name>A0A9P7VX82_9AGAR</name>
<feature type="compositionally biased region" description="Basic and acidic residues" evidence="1">
    <location>
        <begin position="8"/>
        <end position="18"/>
    </location>
</feature>
<reference evidence="2" key="1">
    <citation type="submission" date="2020-11" db="EMBL/GenBank/DDBJ databases">
        <title>Adaptations for nitrogen fixation in a non-lichenized fungal sporocarp promotes dispersal by wood-feeding termites.</title>
        <authorList>
            <consortium name="DOE Joint Genome Institute"/>
            <person name="Koch R.A."/>
            <person name="Yoon G."/>
            <person name="Arayal U."/>
            <person name="Lail K."/>
            <person name="Amirebrahimi M."/>
            <person name="Labutti K."/>
            <person name="Lipzen A."/>
            <person name="Riley R."/>
            <person name="Barry K."/>
            <person name="Henrissat B."/>
            <person name="Grigoriev I.V."/>
            <person name="Herr J.R."/>
            <person name="Aime M.C."/>
        </authorList>
    </citation>
    <scope>NUCLEOTIDE SEQUENCE</scope>
    <source>
        <strain evidence="2">MCA 3950</strain>
    </source>
</reference>
<dbReference type="GeneID" id="66106351"/>
<sequence length="246" mass="28749">MASLPRPKSPETDLDKGLKAWTNQVLAKRRRNSPSVPHSSRPPTPTPPTHWWKKRRSSTASSGKMSSMRSTDSWPELADQYRTEWEENPENDPYAPDRWDDANDDQNQSTDEGSSGTKDRQLLPTRKRRWSPGTEWSKDPKDDLYIVDWWKDTTNKEERGPDGSLSSESRSSGNLADNESFDWTIKARIPPWPTPWISNRALRECIEEEREWWYNAKTMGVWDLPTWGVPYWKDSDDPQGLYWPKR</sequence>
<feature type="compositionally biased region" description="Polar residues" evidence="1">
    <location>
        <begin position="105"/>
        <end position="116"/>
    </location>
</feature>
<evidence type="ECO:0000313" key="2">
    <source>
        <dbReference type="EMBL" id="KAG7448918.1"/>
    </source>
</evidence>
<dbReference type="Proteomes" id="UP000812287">
    <property type="component" value="Unassembled WGS sequence"/>
</dbReference>
<feature type="compositionally biased region" description="Low complexity" evidence="1">
    <location>
        <begin position="58"/>
        <end position="73"/>
    </location>
</feature>
<dbReference type="RefSeq" id="XP_043042418.1">
    <property type="nucleotide sequence ID" value="XM_043184054.1"/>
</dbReference>
<proteinExistence type="predicted"/>
<organism evidence="2 3">
    <name type="scientific">Guyanagaster necrorhizus</name>
    <dbReference type="NCBI Taxonomy" id="856835"/>
    <lineage>
        <taxon>Eukaryota</taxon>
        <taxon>Fungi</taxon>
        <taxon>Dikarya</taxon>
        <taxon>Basidiomycota</taxon>
        <taxon>Agaricomycotina</taxon>
        <taxon>Agaricomycetes</taxon>
        <taxon>Agaricomycetidae</taxon>
        <taxon>Agaricales</taxon>
        <taxon>Marasmiineae</taxon>
        <taxon>Physalacriaceae</taxon>
        <taxon>Guyanagaster</taxon>
    </lineage>
</organism>
<evidence type="ECO:0000313" key="3">
    <source>
        <dbReference type="Proteomes" id="UP000812287"/>
    </source>
</evidence>
<dbReference type="EMBL" id="MU250528">
    <property type="protein sequence ID" value="KAG7448918.1"/>
    <property type="molecule type" value="Genomic_DNA"/>
</dbReference>
<evidence type="ECO:0000256" key="1">
    <source>
        <dbReference type="SAM" id="MobiDB-lite"/>
    </source>
</evidence>
<feature type="region of interest" description="Disordered" evidence="1">
    <location>
        <begin position="154"/>
        <end position="177"/>
    </location>
</feature>
<protein>
    <submittedName>
        <fullName evidence="2">Uncharacterized protein</fullName>
    </submittedName>
</protein>
<dbReference type="AlphaFoldDB" id="A0A9P7VX82"/>
<comment type="caution">
    <text evidence="2">The sequence shown here is derived from an EMBL/GenBank/DDBJ whole genome shotgun (WGS) entry which is preliminary data.</text>
</comment>